<dbReference type="PANTHER" id="PTHR28656:SF1">
    <property type="entry name" value="COILED-COIL DOMAIN-CONTAINING PROTEIN 153"/>
    <property type="match status" value="1"/>
</dbReference>
<evidence type="ECO:0000256" key="3">
    <source>
        <dbReference type="ARBA" id="ARBA00011248"/>
    </source>
</evidence>
<keyword evidence="8" id="KW-0206">Cytoskeleton</keyword>
<evidence type="ECO:0000256" key="8">
    <source>
        <dbReference type="ARBA" id="ARBA00023212"/>
    </source>
</evidence>
<evidence type="ECO:0000256" key="6">
    <source>
        <dbReference type="ARBA" id="ARBA00023054"/>
    </source>
</evidence>
<comment type="subcellular location">
    <subcellularLocation>
        <location evidence="2">Cytoplasm</location>
        <location evidence="2">Cytoskeleton</location>
        <location evidence="2">Flagellum axoneme</location>
    </subcellularLocation>
</comment>
<evidence type="ECO:0000256" key="5">
    <source>
        <dbReference type="ARBA" id="ARBA00022846"/>
    </source>
</evidence>
<accession>A0A6U4Y6U1</accession>
<evidence type="ECO:0000313" key="14">
    <source>
        <dbReference type="EMBL" id="CAD9154215.1"/>
    </source>
</evidence>
<comment type="similarity">
    <text evidence="10">Belongs to the DRC12 family.</text>
</comment>
<evidence type="ECO:0000256" key="4">
    <source>
        <dbReference type="ARBA" id="ARBA00022490"/>
    </source>
</evidence>
<proteinExistence type="inferred from homology"/>
<evidence type="ECO:0000256" key="2">
    <source>
        <dbReference type="ARBA" id="ARBA00004611"/>
    </source>
</evidence>
<evidence type="ECO:0000256" key="1">
    <source>
        <dbReference type="ARBA" id="ARBA00003029"/>
    </source>
</evidence>
<evidence type="ECO:0000256" key="11">
    <source>
        <dbReference type="ARBA" id="ARBA00044800"/>
    </source>
</evidence>
<dbReference type="AlphaFoldDB" id="A0A6U4Y6U1"/>
<gene>
    <name evidence="13" type="ORF">NDES1114_LOCUS34509</name>
    <name evidence="14" type="ORF">NDES1114_LOCUS34510</name>
</gene>
<protein>
    <recommendedName>
        <fullName evidence="11">Dynein regulatory complex protein 12</fullName>
    </recommendedName>
</protein>
<keyword evidence="4" id="KW-0963">Cytoplasm</keyword>
<comment type="function">
    <text evidence="1">Component of the nexin-dynein regulatory complex (N-DRC), a key regulator of ciliary/flagellar motility which maintains the alignment and integrity of the distal axoneme and regulates microtubule sliding in motile axonemes.</text>
</comment>
<keyword evidence="5" id="KW-0282">Flagellum</keyword>
<dbReference type="EMBL" id="HBGF01051544">
    <property type="protein sequence ID" value="CAD9154215.1"/>
    <property type="molecule type" value="Transcribed_RNA"/>
</dbReference>
<sequence length="171" mass="19928">MPPKGKGDKAKANQVDPAVLEKQQQLAQLKRQCEAHERMIHVGSEQLQRSQLETLNLKKKLVELNHRFTKEESATASMTHDMFRVYTDMQSKMMERIEQHQATIRGLRKELSDARLSLEHTKAKKDFICAEKTRLINEQKQKMEEMAIAFGVELKETLDKMSRNIKEGERH</sequence>
<keyword evidence="6 12" id="KW-0175">Coiled coil</keyword>
<feature type="coiled-coil region" evidence="12">
    <location>
        <begin position="90"/>
        <end position="124"/>
    </location>
</feature>
<dbReference type="PANTHER" id="PTHR28656">
    <property type="entry name" value="COILED-COIL DOMAIN-CONTAINING PROTEIN 153"/>
    <property type="match status" value="1"/>
</dbReference>
<evidence type="ECO:0000256" key="7">
    <source>
        <dbReference type="ARBA" id="ARBA00023069"/>
    </source>
</evidence>
<evidence type="ECO:0000256" key="12">
    <source>
        <dbReference type="SAM" id="Coils"/>
    </source>
</evidence>
<name>A0A6U4Y6U1_NEODS</name>
<comment type="subunit">
    <text evidence="3">Component of the nexin-dynein regulatory complex (N-DRC).</text>
</comment>
<reference evidence="13" key="1">
    <citation type="submission" date="2021-01" db="EMBL/GenBank/DDBJ databases">
        <authorList>
            <person name="Corre E."/>
            <person name="Pelletier E."/>
            <person name="Niang G."/>
            <person name="Scheremetjew M."/>
            <person name="Finn R."/>
            <person name="Kale V."/>
            <person name="Holt S."/>
            <person name="Cochrane G."/>
            <person name="Meng A."/>
            <person name="Brown T."/>
            <person name="Cohen L."/>
        </authorList>
    </citation>
    <scope>NUCLEOTIDE SEQUENCE</scope>
    <source>
        <strain evidence="13">CCAP 1951/1</strain>
    </source>
</reference>
<evidence type="ECO:0000313" key="13">
    <source>
        <dbReference type="EMBL" id="CAD9154213.1"/>
    </source>
</evidence>
<keyword evidence="7" id="KW-0969">Cilium</keyword>
<keyword evidence="9" id="KW-0966">Cell projection</keyword>
<evidence type="ECO:0000256" key="10">
    <source>
        <dbReference type="ARBA" id="ARBA00044754"/>
    </source>
</evidence>
<organism evidence="13">
    <name type="scientific">Neobodo designis</name>
    <name type="common">Flagellated protozoan</name>
    <name type="synonym">Bodo designis</name>
    <dbReference type="NCBI Taxonomy" id="312471"/>
    <lineage>
        <taxon>Eukaryota</taxon>
        <taxon>Discoba</taxon>
        <taxon>Euglenozoa</taxon>
        <taxon>Kinetoplastea</taxon>
        <taxon>Metakinetoplastina</taxon>
        <taxon>Neobodonida</taxon>
        <taxon>Neobodo</taxon>
    </lineage>
</organism>
<dbReference type="EMBL" id="HBGF01051543">
    <property type="protein sequence ID" value="CAD9154213.1"/>
    <property type="molecule type" value="Transcribed_RNA"/>
</dbReference>
<evidence type="ECO:0000256" key="9">
    <source>
        <dbReference type="ARBA" id="ARBA00023273"/>
    </source>
</evidence>
<dbReference type="InterPro" id="IPR033585">
    <property type="entry name" value="DRC12-like"/>
</dbReference>